<evidence type="ECO:0000256" key="12">
    <source>
        <dbReference type="ARBA" id="ARBA00049861"/>
    </source>
</evidence>
<dbReference type="InterPro" id="IPR011549">
    <property type="entry name" value="RibD_C"/>
</dbReference>
<evidence type="ECO:0000256" key="17">
    <source>
        <dbReference type="PIRSR" id="PIRSR006769-3"/>
    </source>
</evidence>
<proteinExistence type="inferred from homology"/>
<keyword evidence="11" id="KW-0511">Multifunctional enzyme</keyword>
<dbReference type="EMBL" id="VOGC01000002">
    <property type="protein sequence ID" value="MQN00524.1"/>
    <property type="molecule type" value="Genomic_DNA"/>
</dbReference>
<dbReference type="InterPro" id="IPR016193">
    <property type="entry name" value="Cytidine_deaminase-like"/>
</dbReference>
<protein>
    <recommendedName>
        <fullName evidence="14">Riboflavin biosynthesis protein RibD</fullName>
    </recommendedName>
    <domain>
        <recommendedName>
            <fullName evidence="14">Diaminohydroxyphosphoribosylaminopyrimidine deaminase</fullName>
            <shortName evidence="14">DRAP deaminase</shortName>
            <ecNumber evidence="14">3.5.4.26</ecNumber>
        </recommendedName>
        <alternativeName>
            <fullName evidence="14">Riboflavin-specific deaminase</fullName>
        </alternativeName>
    </domain>
    <domain>
        <recommendedName>
            <fullName evidence="14">5-amino-6-(5-phosphoribosylamino)uracil reductase</fullName>
            <ecNumber evidence="14">1.1.1.193</ecNumber>
        </recommendedName>
        <alternativeName>
            <fullName evidence="14">HTP reductase</fullName>
        </alternativeName>
    </domain>
</protein>
<keyword evidence="9 14" id="KW-0521">NADP</keyword>
<feature type="binding site" evidence="16">
    <location>
        <begin position="299"/>
        <end position="305"/>
    </location>
    <ligand>
        <name>NADP(+)</name>
        <dbReference type="ChEBI" id="CHEBI:58349"/>
    </ligand>
</feature>
<dbReference type="EC" id="1.1.1.193" evidence="14"/>
<feature type="binding site" evidence="16">
    <location>
        <position position="171"/>
    </location>
    <ligand>
        <name>substrate</name>
    </ligand>
</feature>
<dbReference type="PANTHER" id="PTHR38011">
    <property type="entry name" value="DIHYDROFOLATE REDUCTASE FAMILY PROTEIN (AFU_ORTHOLOGUE AFUA_8G06820)"/>
    <property type="match status" value="1"/>
</dbReference>
<feature type="binding site" evidence="16">
    <location>
        <position position="203"/>
    </location>
    <ligand>
        <name>substrate</name>
    </ligand>
</feature>
<feature type="binding site" evidence="17">
    <location>
        <position position="87"/>
    </location>
    <ligand>
        <name>Zn(2+)</name>
        <dbReference type="ChEBI" id="CHEBI:29105"/>
        <note>catalytic</note>
    </ligand>
</feature>
<feature type="binding site" evidence="16">
    <location>
        <position position="199"/>
    </location>
    <ligand>
        <name>NADP(+)</name>
        <dbReference type="ChEBI" id="CHEBI:58349"/>
    </ligand>
</feature>
<feature type="binding site" evidence="16">
    <location>
        <position position="297"/>
    </location>
    <ligand>
        <name>substrate</name>
    </ligand>
</feature>
<dbReference type="GO" id="GO:0008703">
    <property type="term" value="F:5-amino-6-(5-phosphoribosylamino)uracil reductase activity"/>
    <property type="evidence" value="ECO:0007669"/>
    <property type="project" value="UniProtKB-EC"/>
</dbReference>
<comment type="cofactor">
    <cofactor evidence="14 17">
        <name>Zn(2+)</name>
        <dbReference type="ChEBI" id="CHEBI:29105"/>
    </cofactor>
    <text evidence="14 17">Binds 1 zinc ion.</text>
</comment>
<evidence type="ECO:0000256" key="1">
    <source>
        <dbReference type="ARBA" id="ARBA00002151"/>
    </source>
</evidence>
<dbReference type="GO" id="GO:0009231">
    <property type="term" value="P:riboflavin biosynthetic process"/>
    <property type="evidence" value="ECO:0007669"/>
    <property type="project" value="UniProtKB-UniPathway"/>
</dbReference>
<comment type="catalytic activity">
    <reaction evidence="13 14">
        <text>2,5-diamino-6-hydroxy-4-(5-phosphoribosylamino)-pyrimidine + H2O + H(+) = 5-amino-6-(5-phospho-D-ribosylamino)uracil + NH4(+)</text>
        <dbReference type="Rhea" id="RHEA:21868"/>
        <dbReference type="ChEBI" id="CHEBI:15377"/>
        <dbReference type="ChEBI" id="CHEBI:15378"/>
        <dbReference type="ChEBI" id="CHEBI:28938"/>
        <dbReference type="ChEBI" id="CHEBI:58453"/>
        <dbReference type="ChEBI" id="CHEBI:58614"/>
        <dbReference type="EC" id="3.5.4.26"/>
    </reaction>
</comment>
<dbReference type="Pfam" id="PF01872">
    <property type="entry name" value="RibD_C"/>
    <property type="match status" value="1"/>
</dbReference>
<feature type="binding site" evidence="16">
    <location>
        <position position="225"/>
    </location>
    <ligand>
        <name>NADP(+)</name>
        <dbReference type="ChEBI" id="CHEBI:58349"/>
    </ligand>
</feature>
<accession>A0A6N7IW57</accession>
<dbReference type="PANTHER" id="PTHR38011:SF7">
    <property type="entry name" value="2,5-DIAMINO-6-RIBOSYLAMINO-4(3H)-PYRIMIDINONE 5'-PHOSPHATE REDUCTASE"/>
    <property type="match status" value="1"/>
</dbReference>
<dbReference type="Proteomes" id="UP000460257">
    <property type="component" value="Unassembled WGS sequence"/>
</dbReference>
<evidence type="ECO:0000256" key="14">
    <source>
        <dbReference type="PIRNR" id="PIRNR006769"/>
    </source>
</evidence>
<comment type="similarity">
    <text evidence="4 14">In the N-terminal section; belongs to the cytidine and deoxycytidylate deaminase family.</text>
</comment>
<dbReference type="GO" id="GO:0050661">
    <property type="term" value="F:NADP binding"/>
    <property type="evidence" value="ECO:0007669"/>
    <property type="project" value="InterPro"/>
</dbReference>
<comment type="similarity">
    <text evidence="5 14">In the C-terminal section; belongs to the HTP reductase family.</text>
</comment>
<evidence type="ECO:0000256" key="16">
    <source>
        <dbReference type="PIRSR" id="PIRSR006769-2"/>
    </source>
</evidence>
<feature type="active site" description="Proton donor" evidence="15">
    <location>
        <position position="52"/>
    </location>
</feature>
<evidence type="ECO:0000313" key="20">
    <source>
        <dbReference type="Proteomes" id="UP000460257"/>
    </source>
</evidence>
<comment type="pathway">
    <text evidence="2 14">Cofactor biosynthesis; riboflavin biosynthesis; 5-amino-6-(D-ribitylamino)uracil from GTP: step 2/4.</text>
</comment>
<evidence type="ECO:0000256" key="11">
    <source>
        <dbReference type="ARBA" id="ARBA00023268"/>
    </source>
</evidence>
<evidence type="ECO:0000256" key="6">
    <source>
        <dbReference type="ARBA" id="ARBA00022619"/>
    </source>
</evidence>
<organism evidence="19 20">
    <name type="scientific">Candidatus Weimeria bifida</name>
    <dbReference type="NCBI Taxonomy" id="2599074"/>
    <lineage>
        <taxon>Bacteria</taxon>
        <taxon>Bacillati</taxon>
        <taxon>Bacillota</taxon>
        <taxon>Clostridia</taxon>
        <taxon>Lachnospirales</taxon>
        <taxon>Lachnospiraceae</taxon>
        <taxon>Candidatus Weimeria</taxon>
    </lineage>
</organism>
<sequence length="366" mass="40216">MTDEDYMRRAIELAHRGEGGVNPNPLVGAVIVKDGKILGEGAHLKFGDLHAERNAIKDAHRKGNDIKGATIYVTLEPCCHHGHQPPCTEAILEEGISKVIYGSRDPNPLVHGKGEKFLKEHGVLVTRDFLRDECDELNPVFFHYITAKTPYIVMKCAESLDGKIATVTGESKYISGEESRNEVMKMRNLYRGIMVGIGTVKADDPMLTCRLAGGGRNPIRIVCDTRLSTPLCSRLVMSACEVETIIACSERVSEEKAAEFKEQNIKIVKCPERDSEIDLTFLVKKLGEMEIDGILLEGGGILNASMLRAGLVDQVDLFIAPMILGGDAKTIVGGKGVEHLKDAWHFSIKGVEKCGEDLHVILRKMI</sequence>
<comment type="pathway">
    <text evidence="3 14">Cofactor biosynthesis; riboflavin biosynthesis; 5-amino-6-(D-ribitylamino)uracil from GTP: step 3/4.</text>
</comment>
<dbReference type="InterPro" id="IPR016192">
    <property type="entry name" value="APOBEC/CMP_deaminase_Zn-bd"/>
</dbReference>
<feature type="binding site" evidence="16">
    <location>
        <position position="187"/>
    </location>
    <ligand>
        <name>substrate</name>
    </ligand>
</feature>
<dbReference type="InterPro" id="IPR002125">
    <property type="entry name" value="CMP_dCMP_dom"/>
</dbReference>
<dbReference type="PROSITE" id="PS00903">
    <property type="entry name" value="CYT_DCMP_DEAMINASES_1"/>
    <property type="match status" value="1"/>
</dbReference>
<evidence type="ECO:0000313" key="19">
    <source>
        <dbReference type="EMBL" id="MQN00524.1"/>
    </source>
</evidence>
<dbReference type="NCBIfam" id="TIGR00326">
    <property type="entry name" value="eubact_ribD"/>
    <property type="match status" value="1"/>
</dbReference>
<evidence type="ECO:0000259" key="18">
    <source>
        <dbReference type="PROSITE" id="PS51747"/>
    </source>
</evidence>
<name>A0A6N7IW57_9FIRM</name>
<dbReference type="GO" id="GO:0008270">
    <property type="term" value="F:zinc ion binding"/>
    <property type="evidence" value="ECO:0007669"/>
    <property type="project" value="InterPro"/>
</dbReference>
<dbReference type="Gene3D" id="3.40.140.10">
    <property type="entry name" value="Cytidine Deaminase, domain 2"/>
    <property type="match status" value="1"/>
</dbReference>
<feature type="binding site" evidence="17">
    <location>
        <position position="78"/>
    </location>
    <ligand>
        <name>Zn(2+)</name>
        <dbReference type="ChEBI" id="CHEBI:29105"/>
        <note>catalytic</note>
    </ligand>
</feature>
<feature type="binding site" evidence="16">
    <location>
        <position position="207"/>
    </location>
    <ligand>
        <name>substrate</name>
    </ligand>
</feature>
<evidence type="ECO:0000256" key="4">
    <source>
        <dbReference type="ARBA" id="ARBA00005259"/>
    </source>
</evidence>
<feature type="domain" description="CMP/dCMP-type deaminase" evidence="18">
    <location>
        <begin position="1"/>
        <end position="125"/>
    </location>
</feature>
<dbReference type="SUPFAM" id="SSF53927">
    <property type="entry name" value="Cytidine deaminase-like"/>
    <property type="match status" value="1"/>
</dbReference>
<dbReference type="InterPro" id="IPR002734">
    <property type="entry name" value="RibDG_C"/>
</dbReference>
<dbReference type="InterPro" id="IPR050765">
    <property type="entry name" value="Riboflavin_Biosynth_HTPR"/>
</dbReference>
<keyword evidence="6 14" id="KW-0686">Riboflavin biosynthesis</keyword>
<gene>
    <name evidence="19" type="primary">ribD</name>
    <name evidence="19" type="ORF">FRC54_00760</name>
</gene>
<evidence type="ECO:0000256" key="9">
    <source>
        <dbReference type="ARBA" id="ARBA00022857"/>
    </source>
</evidence>
<dbReference type="Pfam" id="PF00383">
    <property type="entry name" value="dCMP_cyt_deam_1"/>
    <property type="match status" value="1"/>
</dbReference>
<dbReference type="SUPFAM" id="SSF53597">
    <property type="entry name" value="Dihydrofolate reductase-like"/>
    <property type="match status" value="1"/>
</dbReference>
<evidence type="ECO:0000256" key="3">
    <source>
        <dbReference type="ARBA" id="ARBA00004910"/>
    </source>
</evidence>
<dbReference type="NCBIfam" id="TIGR00227">
    <property type="entry name" value="ribD_Cterm"/>
    <property type="match status" value="1"/>
</dbReference>
<dbReference type="InterPro" id="IPR024072">
    <property type="entry name" value="DHFR-like_dom_sf"/>
</dbReference>
<dbReference type="InterPro" id="IPR004794">
    <property type="entry name" value="Eubact_RibD"/>
</dbReference>
<comment type="catalytic activity">
    <reaction evidence="12 14">
        <text>5-amino-6-(5-phospho-D-ribitylamino)uracil + NADP(+) = 5-amino-6-(5-phospho-D-ribosylamino)uracil + NADPH + H(+)</text>
        <dbReference type="Rhea" id="RHEA:17845"/>
        <dbReference type="ChEBI" id="CHEBI:15378"/>
        <dbReference type="ChEBI" id="CHEBI:57783"/>
        <dbReference type="ChEBI" id="CHEBI:58349"/>
        <dbReference type="ChEBI" id="CHEBI:58421"/>
        <dbReference type="ChEBI" id="CHEBI:58453"/>
        <dbReference type="EC" id="1.1.1.193"/>
    </reaction>
</comment>
<keyword evidence="7 14" id="KW-0479">Metal-binding</keyword>
<dbReference type="PIRSF" id="PIRSF006769">
    <property type="entry name" value="RibD"/>
    <property type="match status" value="1"/>
</dbReference>
<keyword evidence="8 14" id="KW-0862">Zinc</keyword>
<evidence type="ECO:0000256" key="7">
    <source>
        <dbReference type="ARBA" id="ARBA00022723"/>
    </source>
</evidence>
<feature type="binding site" evidence="16">
    <location>
        <position position="210"/>
    </location>
    <ligand>
        <name>substrate</name>
    </ligand>
</feature>
<evidence type="ECO:0000256" key="2">
    <source>
        <dbReference type="ARBA" id="ARBA00004882"/>
    </source>
</evidence>
<evidence type="ECO:0000256" key="8">
    <source>
        <dbReference type="ARBA" id="ARBA00022833"/>
    </source>
</evidence>
<keyword evidence="20" id="KW-1185">Reference proteome</keyword>
<feature type="binding site" evidence="16">
    <location>
        <position position="157"/>
    </location>
    <ligand>
        <name>NADP(+)</name>
        <dbReference type="ChEBI" id="CHEBI:58349"/>
    </ligand>
</feature>
<dbReference type="CDD" id="cd01284">
    <property type="entry name" value="Riboflavin_deaminase-reductase"/>
    <property type="match status" value="1"/>
</dbReference>
<dbReference type="EC" id="3.5.4.26" evidence="14"/>
<dbReference type="PROSITE" id="PS51747">
    <property type="entry name" value="CYT_DCMP_DEAMINASES_2"/>
    <property type="match status" value="1"/>
</dbReference>
<evidence type="ECO:0000256" key="10">
    <source>
        <dbReference type="ARBA" id="ARBA00023002"/>
    </source>
</evidence>
<comment type="caution">
    <text evidence="19">The sequence shown here is derived from an EMBL/GenBank/DDBJ whole genome shotgun (WGS) entry which is preliminary data.</text>
</comment>
<dbReference type="Gene3D" id="3.40.430.10">
    <property type="entry name" value="Dihydrofolate Reductase, subunit A"/>
    <property type="match status" value="1"/>
</dbReference>
<dbReference type="GO" id="GO:0008835">
    <property type="term" value="F:diaminohydroxyphosphoribosylaminopyrimidine deaminase activity"/>
    <property type="evidence" value="ECO:0007669"/>
    <property type="project" value="UniProtKB-EC"/>
</dbReference>
<dbReference type="AlphaFoldDB" id="A0A6N7IW57"/>
<keyword evidence="14 19" id="KW-0378">Hydrolase</keyword>
<dbReference type="UniPathway" id="UPA00275">
    <property type="reaction ID" value="UER00401"/>
</dbReference>
<keyword evidence="10 14" id="KW-0560">Oxidoreductase</keyword>
<reference evidence="19" key="1">
    <citation type="journal article" date="2020" name="Appl. Environ. Microbiol.">
        <title>Medium-Chain Fatty Acid Synthesis by 'Candidatus Weimeria bifida' gen. nov., sp. nov., and 'Candidatus Pseudoramibacter fermentans' sp. nov.</title>
        <authorList>
            <person name="Scarborough M.J."/>
            <person name="Myers K.S."/>
            <person name="Donohue T.J."/>
            <person name="Noguera D.R."/>
        </authorList>
    </citation>
    <scope>NUCLEOTIDE SEQUENCE</scope>
    <source>
        <strain evidence="19">LCO1.1</strain>
    </source>
</reference>
<feature type="binding site" evidence="17">
    <location>
        <position position="50"/>
    </location>
    <ligand>
        <name>Zn(2+)</name>
        <dbReference type="ChEBI" id="CHEBI:29105"/>
        <note>catalytic</note>
    </ligand>
</feature>
<evidence type="ECO:0000256" key="5">
    <source>
        <dbReference type="ARBA" id="ARBA00007417"/>
    </source>
</evidence>
<evidence type="ECO:0000256" key="15">
    <source>
        <dbReference type="PIRSR" id="PIRSR006769-1"/>
    </source>
</evidence>
<evidence type="ECO:0000256" key="13">
    <source>
        <dbReference type="ARBA" id="ARBA00049886"/>
    </source>
</evidence>
<comment type="function">
    <text evidence="1 14">Converts 2,5-diamino-6-(ribosylamino)-4(3h)-pyrimidinone 5'-phosphate into 5-amino-6-(ribosylamino)-2,4(1h,3h)-pyrimidinedione 5'-phosphate.</text>
</comment>